<evidence type="ECO:0000313" key="2">
    <source>
        <dbReference type="EMBL" id="BBY25600.1"/>
    </source>
</evidence>
<evidence type="ECO:0000256" key="1">
    <source>
        <dbReference type="SAM" id="Phobius"/>
    </source>
</evidence>
<gene>
    <name evidence="2" type="ORF">MSTO_58050</name>
</gene>
<proteinExistence type="predicted"/>
<reference evidence="2 3" key="1">
    <citation type="journal article" date="2019" name="Emerg. Microbes Infect.">
        <title>Comprehensive subspecies identification of 175 nontuberculous mycobacteria species based on 7547 genomic profiles.</title>
        <authorList>
            <person name="Matsumoto Y."/>
            <person name="Kinjo T."/>
            <person name="Motooka D."/>
            <person name="Nabeya D."/>
            <person name="Jung N."/>
            <person name="Uechi K."/>
            <person name="Horii T."/>
            <person name="Iida T."/>
            <person name="Fujita J."/>
            <person name="Nakamura S."/>
        </authorList>
    </citation>
    <scope>NUCLEOTIDE SEQUENCE [LARGE SCALE GENOMIC DNA]</scope>
    <source>
        <strain evidence="2 3">JCM 17783</strain>
    </source>
</reference>
<feature type="transmembrane region" description="Helical" evidence="1">
    <location>
        <begin position="35"/>
        <end position="52"/>
    </location>
</feature>
<evidence type="ECO:0000313" key="3">
    <source>
        <dbReference type="Proteomes" id="UP000467130"/>
    </source>
</evidence>
<organism evidence="2 3">
    <name type="scientific">Mycobacterium stomatepiae</name>
    <dbReference type="NCBI Taxonomy" id="470076"/>
    <lineage>
        <taxon>Bacteria</taxon>
        <taxon>Bacillati</taxon>
        <taxon>Actinomycetota</taxon>
        <taxon>Actinomycetes</taxon>
        <taxon>Mycobacteriales</taxon>
        <taxon>Mycobacteriaceae</taxon>
        <taxon>Mycobacterium</taxon>
        <taxon>Mycobacterium simiae complex</taxon>
    </lineage>
</organism>
<dbReference type="Proteomes" id="UP000467130">
    <property type="component" value="Chromosome"/>
</dbReference>
<accession>A0A7I7QHK5</accession>
<dbReference type="KEGG" id="msto:MSTO_58050"/>
<dbReference type="AlphaFoldDB" id="A0A7I7QHK5"/>
<dbReference type="EMBL" id="AP022587">
    <property type="protein sequence ID" value="BBY25600.1"/>
    <property type="molecule type" value="Genomic_DNA"/>
</dbReference>
<keyword evidence="3" id="KW-1185">Reference proteome</keyword>
<keyword evidence="1" id="KW-1133">Transmembrane helix</keyword>
<keyword evidence="1" id="KW-0812">Transmembrane</keyword>
<sequence length="63" mass="6956">MVAAALDATDTHHPAALAPRLRRAMNMSRDTLRKITAVSLVLTLVVASFLVVKKLWKDVEKNT</sequence>
<protein>
    <submittedName>
        <fullName evidence="2">Uncharacterized protein</fullName>
    </submittedName>
</protein>
<keyword evidence="1" id="KW-0472">Membrane</keyword>
<name>A0A7I7QHK5_9MYCO</name>